<feature type="region of interest" description="Disordered" evidence="2">
    <location>
        <begin position="161"/>
        <end position="188"/>
    </location>
</feature>
<dbReference type="Proteomes" id="UP000006882">
    <property type="component" value="Chromosome G7"/>
</dbReference>
<evidence type="ECO:0000313" key="3">
    <source>
        <dbReference type="EMBL" id="ONH96768.1"/>
    </source>
</evidence>
<dbReference type="AlphaFoldDB" id="A0A251NBR3"/>
<dbReference type="InterPro" id="IPR004345">
    <property type="entry name" value="TB2_DP1_HVA22"/>
</dbReference>
<dbReference type="PANTHER" id="PTHR12300:SF150">
    <property type="entry name" value="HVA22-LIKE PROTEIN K"/>
    <property type="match status" value="1"/>
</dbReference>
<dbReference type="eggNOG" id="KOG1725">
    <property type="taxonomic scope" value="Eukaryota"/>
</dbReference>
<name>A0A251NBR3_PRUPE</name>
<dbReference type="OrthoDB" id="10009287at2759"/>
<gene>
    <name evidence="3" type="ORF">PRUPE_7G150800</name>
</gene>
<dbReference type="EMBL" id="CM007657">
    <property type="protein sequence ID" value="ONH96768.1"/>
    <property type="molecule type" value="Genomic_DNA"/>
</dbReference>
<dbReference type="PANTHER" id="PTHR12300">
    <property type="entry name" value="HVA22-LIKE PROTEINS"/>
    <property type="match status" value="1"/>
</dbReference>
<evidence type="ECO:0000313" key="4">
    <source>
        <dbReference type="Proteomes" id="UP000006882"/>
    </source>
</evidence>
<reference evidence="3 4" key="1">
    <citation type="journal article" date="2013" name="Nat. Genet.">
        <title>The high-quality draft genome of peach (Prunus persica) identifies unique patterns of genetic diversity, domestication and genome evolution.</title>
        <authorList>
            <consortium name="International Peach Genome Initiative"/>
            <person name="Verde I."/>
            <person name="Abbott A.G."/>
            <person name="Scalabrin S."/>
            <person name="Jung S."/>
            <person name="Shu S."/>
            <person name="Marroni F."/>
            <person name="Zhebentyayeva T."/>
            <person name="Dettori M.T."/>
            <person name="Grimwood J."/>
            <person name="Cattonaro F."/>
            <person name="Zuccolo A."/>
            <person name="Rossini L."/>
            <person name="Jenkins J."/>
            <person name="Vendramin E."/>
            <person name="Meisel L.A."/>
            <person name="Decroocq V."/>
            <person name="Sosinski B."/>
            <person name="Prochnik S."/>
            <person name="Mitros T."/>
            <person name="Policriti A."/>
            <person name="Cipriani G."/>
            <person name="Dondini L."/>
            <person name="Ficklin S."/>
            <person name="Goodstein D.M."/>
            <person name="Xuan P."/>
            <person name="Del Fabbro C."/>
            <person name="Aramini V."/>
            <person name="Copetti D."/>
            <person name="Gonzalez S."/>
            <person name="Horner D.S."/>
            <person name="Falchi R."/>
            <person name="Lucas S."/>
            <person name="Mica E."/>
            <person name="Maldonado J."/>
            <person name="Lazzari B."/>
            <person name="Bielenberg D."/>
            <person name="Pirona R."/>
            <person name="Miculan M."/>
            <person name="Barakat A."/>
            <person name="Testolin R."/>
            <person name="Stella A."/>
            <person name="Tartarini S."/>
            <person name="Tonutti P."/>
            <person name="Arus P."/>
            <person name="Orellana A."/>
            <person name="Wells C."/>
            <person name="Main D."/>
            <person name="Vizzotto G."/>
            <person name="Silva H."/>
            <person name="Salamini F."/>
            <person name="Schmutz J."/>
            <person name="Morgante M."/>
            <person name="Rokhsar D.S."/>
        </authorList>
    </citation>
    <scope>NUCLEOTIDE SEQUENCE [LARGE SCALE GENOMIC DNA]</scope>
    <source>
        <strain evidence="4">cv. Nemared</strain>
    </source>
</reference>
<comment type="similarity">
    <text evidence="1">Belongs to the DP1 family.</text>
</comment>
<comment type="subcellular location">
    <subcellularLocation>
        <location evidence="1">Membrane</location>
        <topology evidence="1">Multi-pass membrane protein</topology>
    </subcellularLocation>
</comment>
<accession>A0A251NBR3</accession>
<evidence type="ECO:0000256" key="2">
    <source>
        <dbReference type="SAM" id="MobiDB-lite"/>
    </source>
</evidence>
<evidence type="ECO:0000256" key="1">
    <source>
        <dbReference type="RuleBase" id="RU362006"/>
    </source>
</evidence>
<dbReference type="Pfam" id="PF03134">
    <property type="entry name" value="TB2_DP1_HVA22"/>
    <property type="match status" value="1"/>
</dbReference>
<keyword evidence="4" id="KW-1185">Reference proteome</keyword>
<organism evidence="3 4">
    <name type="scientific">Prunus persica</name>
    <name type="common">Peach</name>
    <name type="synonym">Amygdalus persica</name>
    <dbReference type="NCBI Taxonomy" id="3760"/>
    <lineage>
        <taxon>Eukaryota</taxon>
        <taxon>Viridiplantae</taxon>
        <taxon>Streptophyta</taxon>
        <taxon>Embryophyta</taxon>
        <taxon>Tracheophyta</taxon>
        <taxon>Spermatophyta</taxon>
        <taxon>Magnoliopsida</taxon>
        <taxon>eudicotyledons</taxon>
        <taxon>Gunneridae</taxon>
        <taxon>Pentapetalae</taxon>
        <taxon>rosids</taxon>
        <taxon>fabids</taxon>
        <taxon>Rosales</taxon>
        <taxon>Rosaceae</taxon>
        <taxon>Amygdaloideae</taxon>
        <taxon>Amygdaleae</taxon>
        <taxon>Prunus</taxon>
    </lineage>
</organism>
<protein>
    <recommendedName>
        <fullName evidence="1">HVA22-like protein</fullName>
    </recommendedName>
</protein>
<dbReference type="GO" id="GO:0016020">
    <property type="term" value="C:membrane"/>
    <property type="evidence" value="ECO:0007669"/>
    <property type="project" value="UniProtKB-SubCell"/>
</dbReference>
<proteinExistence type="inferred from homology"/>
<dbReference type="Gramene" id="ONH96768">
    <property type="protein sequence ID" value="ONH96768"/>
    <property type="gene ID" value="PRUPE_7G150800"/>
</dbReference>
<sequence>MALLGSNIASEVGLRLLLCPLGSNIVLRTACCSVGIGIPVYCTCKAIERKDRNAQEKWLLYWAAYGSFSLVEIFSDKLISWCPMYYHLKFAFLVWLQLPSVDGAKQLYTNHLRPFFLKHQTRVDRFLGLTYGELHKLISAHQAEIEYARAVVMKILGSDPRPNSDVPRQNAIEGQARIAPVSESDHED</sequence>